<accession>A0ACC2RC78</accession>
<comment type="caution">
    <text evidence="1">The sequence shown here is derived from an EMBL/GenBank/DDBJ whole genome shotgun (WGS) entry which is preliminary data.</text>
</comment>
<evidence type="ECO:0000313" key="1">
    <source>
        <dbReference type="EMBL" id="KAJ8737749.1"/>
    </source>
</evidence>
<keyword evidence="2" id="KW-1185">Reference proteome</keyword>
<protein>
    <submittedName>
        <fullName evidence="1">Uncharacterized protein</fullName>
    </submittedName>
</protein>
<sequence>MKLILQSIYKSHMLCYILLCFIFTVIKCFNPELTNEARNYTKEMVRSLFQPNALWKPGDIPLLNRKIFRGTRVGIREHPYVASVRRRIMHYTVATMLTKNLFVSVAHPLIDVPLNELAIVVGENYADRGATLLTIVVIVIHEHFDRYTLDADIALLRVYEDSAYRCPVKAIQLVHPNKSLDGHRAFVTGWGRCDRTGRELCLPRSGKYMPGEKFDPMLRSVSFVITQNYLYCAGYTQNGVTLKKGMLCAGRAREEDKVTSCLAVPGAPLVVDGNLAGMQSWGYGCGYEHDLPLIYTSMQHYQPWLLHNVPLMRRITKQNLTLLFEAKRAFILATWLNKNRVVPPEPYVHLDRPLVMLKIDRDLAKLKGNIYDMRDYLFDGIHHEYKTKLYARLRQRELDRNKLDKVMNTIPQPQLEPFLHANDTDIEGRDKNGMNLSHSDTDKSYEEYF</sequence>
<proteinExistence type="predicted"/>
<evidence type="ECO:0000313" key="2">
    <source>
        <dbReference type="Proteomes" id="UP001231649"/>
    </source>
</evidence>
<organism evidence="1 2">
    <name type="scientific">Mythimna loreyi</name>
    <dbReference type="NCBI Taxonomy" id="667449"/>
    <lineage>
        <taxon>Eukaryota</taxon>
        <taxon>Metazoa</taxon>
        <taxon>Ecdysozoa</taxon>
        <taxon>Arthropoda</taxon>
        <taxon>Hexapoda</taxon>
        <taxon>Insecta</taxon>
        <taxon>Pterygota</taxon>
        <taxon>Neoptera</taxon>
        <taxon>Endopterygota</taxon>
        <taxon>Lepidoptera</taxon>
        <taxon>Glossata</taxon>
        <taxon>Ditrysia</taxon>
        <taxon>Noctuoidea</taxon>
        <taxon>Noctuidae</taxon>
        <taxon>Noctuinae</taxon>
        <taxon>Hadenini</taxon>
        <taxon>Mythimna</taxon>
    </lineage>
</organism>
<dbReference type="Proteomes" id="UP001231649">
    <property type="component" value="Chromosome 1"/>
</dbReference>
<gene>
    <name evidence="1" type="ORF">PYW08_000344</name>
</gene>
<name>A0ACC2RC78_9NEOP</name>
<dbReference type="EMBL" id="CM056777">
    <property type="protein sequence ID" value="KAJ8737749.1"/>
    <property type="molecule type" value="Genomic_DNA"/>
</dbReference>
<reference evidence="1" key="1">
    <citation type="submission" date="2023-03" db="EMBL/GenBank/DDBJ databases">
        <title>Chromosome-level genomes of two armyworms, Mythimna separata and Mythimna loreyi, provide insights into the biosynthesis and reception of sex pheromones.</title>
        <authorList>
            <person name="Zhao H."/>
        </authorList>
    </citation>
    <scope>NUCLEOTIDE SEQUENCE</scope>
    <source>
        <strain evidence="1">BeijingLab</strain>
    </source>
</reference>